<dbReference type="Pfam" id="PF02365">
    <property type="entry name" value="NAM"/>
    <property type="match status" value="1"/>
</dbReference>
<keyword evidence="1" id="KW-0805">Transcription regulation</keyword>
<evidence type="ECO:0000259" key="6">
    <source>
        <dbReference type="PROSITE" id="PS51005"/>
    </source>
</evidence>
<keyword evidence="7" id="KW-1185">Reference proteome</keyword>
<evidence type="ECO:0000256" key="3">
    <source>
        <dbReference type="ARBA" id="ARBA00023163"/>
    </source>
</evidence>
<dbReference type="AlphaFoldDB" id="A0A8B9A9T8"/>
<feature type="region of interest" description="Disordered" evidence="5">
    <location>
        <begin position="266"/>
        <end position="301"/>
    </location>
</feature>
<feature type="region of interest" description="Disordered" evidence="5">
    <location>
        <begin position="212"/>
        <end position="246"/>
    </location>
</feature>
<feature type="compositionally biased region" description="Low complexity" evidence="5">
    <location>
        <begin position="290"/>
        <end position="300"/>
    </location>
</feature>
<evidence type="ECO:0000313" key="8">
    <source>
        <dbReference type="RefSeq" id="XP_038979959.1"/>
    </source>
</evidence>
<dbReference type="InterPro" id="IPR003441">
    <property type="entry name" value="NAC-dom"/>
</dbReference>
<feature type="domain" description="NAC" evidence="6">
    <location>
        <begin position="1"/>
        <end position="128"/>
    </location>
</feature>
<evidence type="ECO:0000256" key="1">
    <source>
        <dbReference type="ARBA" id="ARBA00023015"/>
    </source>
</evidence>
<protein>
    <submittedName>
        <fullName evidence="8">NAC transcription factor NAM-A1-like</fullName>
    </submittedName>
</protein>
<dbReference type="GeneID" id="120110089"/>
<dbReference type="PANTHER" id="PTHR31719:SF179">
    <property type="entry name" value="OS08G0148400 PROTEIN"/>
    <property type="match status" value="1"/>
</dbReference>
<dbReference type="PROSITE" id="PS51005">
    <property type="entry name" value="NAC"/>
    <property type="match status" value="1"/>
</dbReference>
<gene>
    <name evidence="8" type="primary">LOC120110089</name>
</gene>
<dbReference type="Gene3D" id="2.170.150.80">
    <property type="entry name" value="NAC domain"/>
    <property type="match status" value="1"/>
</dbReference>
<reference evidence="7" key="1">
    <citation type="journal article" date="2019" name="Nat. Commun.">
        <title>Genome-wide association mapping of date palm fruit traits.</title>
        <authorList>
            <person name="Hazzouri K.M."/>
            <person name="Gros-Balthazard M."/>
            <person name="Flowers J.M."/>
            <person name="Copetti D."/>
            <person name="Lemansour A."/>
            <person name="Lebrun M."/>
            <person name="Masmoudi K."/>
            <person name="Ferrand S."/>
            <person name="Dhar M.I."/>
            <person name="Fresquez Z.A."/>
            <person name="Rosas U."/>
            <person name="Zhang J."/>
            <person name="Talag J."/>
            <person name="Lee S."/>
            <person name="Kudrna D."/>
            <person name="Powell R.F."/>
            <person name="Leitch I.J."/>
            <person name="Krueger R.R."/>
            <person name="Wing R.A."/>
            <person name="Amiri K.M.A."/>
            <person name="Purugganan M.D."/>
        </authorList>
    </citation>
    <scope>NUCLEOTIDE SEQUENCE [LARGE SCALE GENOMIC DNA]</scope>
    <source>
        <strain evidence="7">cv. Khalas</strain>
    </source>
</reference>
<dbReference type="PANTHER" id="PTHR31719">
    <property type="entry name" value="NAC TRANSCRIPTION FACTOR 56"/>
    <property type="match status" value="1"/>
</dbReference>
<evidence type="ECO:0000256" key="5">
    <source>
        <dbReference type="SAM" id="MobiDB-lite"/>
    </source>
</evidence>
<accession>A0A8B9A9T8</accession>
<dbReference type="InterPro" id="IPR036093">
    <property type="entry name" value="NAC_dom_sf"/>
</dbReference>
<keyword evidence="3" id="KW-0804">Transcription</keyword>
<evidence type="ECO:0000256" key="2">
    <source>
        <dbReference type="ARBA" id="ARBA00023125"/>
    </source>
</evidence>
<reference evidence="8" key="2">
    <citation type="submission" date="2025-08" db="UniProtKB">
        <authorList>
            <consortium name="RefSeq"/>
        </authorList>
    </citation>
    <scope>IDENTIFICATION</scope>
    <source>
        <tissue evidence="8">Young leaves</tissue>
    </source>
</reference>
<name>A0A8B9A9T8_PHODC</name>
<dbReference type="SUPFAM" id="SSF101941">
    <property type="entry name" value="NAC domain"/>
    <property type="match status" value="1"/>
</dbReference>
<dbReference type="GO" id="GO:0003677">
    <property type="term" value="F:DNA binding"/>
    <property type="evidence" value="ECO:0007669"/>
    <property type="project" value="UniProtKB-KW"/>
</dbReference>
<proteinExistence type="predicted"/>
<dbReference type="RefSeq" id="XP_038979959.1">
    <property type="nucleotide sequence ID" value="XM_039124031.1"/>
</dbReference>
<organism evidence="7 8">
    <name type="scientific">Phoenix dactylifera</name>
    <name type="common">Date palm</name>
    <dbReference type="NCBI Taxonomy" id="42345"/>
    <lineage>
        <taxon>Eukaryota</taxon>
        <taxon>Viridiplantae</taxon>
        <taxon>Streptophyta</taxon>
        <taxon>Embryophyta</taxon>
        <taxon>Tracheophyta</taxon>
        <taxon>Spermatophyta</taxon>
        <taxon>Magnoliopsida</taxon>
        <taxon>Liliopsida</taxon>
        <taxon>Arecaceae</taxon>
        <taxon>Coryphoideae</taxon>
        <taxon>Phoeniceae</taxon>
        <taxon>Phoenix</taxon>
    </lineage>
</organism>
<dbReference type="KEGG" id="pda:120110089"/>
<keyword evidence="4" id="KW-0539">Nucleus</keyword>
<dbReference type="Proteomes" id="UP000228380">
    <property type="component" value="Chromosome 3"/>
</dbReference>
<evidence type="ECO:0000256" key="4">
    <source>
        <dbReference type="ARBA" id="ARBA00023242"/>
    </source>
</evidence>
<evidence type="ECO:0000313" key="7">
    <source>
        <dbReference type="Proteomes" id="UP000228380"/>
    </source>
</evidence>
<dbReference type="OrthoDB" id="1305923at2759"/>
<feature type="compositionally biased region" description="Polar residues" evidence="5">
    <location>
        <begin position="233"/>
        <end position="242"/>
    </location>
</feature>
<dbReference type="GO" id="GO:0006355">
    <property type="term" value="P:regulation of DNA-templated transcription"/>
    <property type="evidence" value="ECO:0007669"/>
    <property type="project" value="InterPro"/>
</dbReference>
<sequence>MGIVSNYLERKKRFDGWIAFLTRSTGDFMHGVGEEVYYFTPRHRASANGSVCRANRNTGEGFWHGNARGQLIFKDGFSEVIRHKSSLVFKFRDSQRKRLHPNWIMHEYLLHSPDGKNFLALIGRIFLSEDGSMQNLSQGEQQRSCSSDGVVNETTAWTEQKIASQLVPLPGVLVDDRSTSTTIPAFTSRDAGFIDSNILNWVDNVILAPPSSPTSVSSGNQPMEVPPPGVLDPNSSTPSTSGDAGFNDSDILSWVDNVILATPSFPTPVPSGSQPMEVPPPGVPVDDRSTGTTVPPSTSGNASLQRVLNTTIFSYINFFWQPTYGGAYVIEWWKP</sequence>
<keyword evidence="2" id="KW-0238">DNA-binding</keyword>